<dbReference type="PANTHER" id="PTHR43278:SF4">
    <property type="entry name" value="NAD(P)H-DEPENDENT FMN-CONTAINING OXIDOREDUCTASE YWQN-RELATED"/>
    <property type="match status" value="1"/>
</dbReference>
<dbReference type="Pfam" id="PF03358">
    <property type="entry name" value="FMN_red"/>
    <property type="match status" value="1"/>
</dbReference>
<organism evidence="4 5">
    <name type="scientific">Ilyobacter polytropus (strain ATCC 51220 / DSM 2926 / LMG 16218 / CuHBu1)</name>
    <dbReference type="NCBI Taxonomy" id="572544"/>
    <lineage>
        <taxon>Bacteria</taxon>
        <taxon>Fusobacteriati</taxon>
        <taxon>Fusobacteriota</taxon>
        <taxon>Fusobacteriia</taxon>
        <taxon>Fusobacteriales</taxon>
        <taxon>Fusobacteriaceae</taxon>
        <taxon>Ilyobacter</taxon>
    </lineage>
</organism>
<name>E3H8J4_ILYPC</name>
<dbReference type="STRING" id="572544.Ilyop_1195"/>
<reference evidence="4 5" key="1">
    <citation type="journal article" date="2010" name="Stand. Genomic Sci.">
        <title>Complete genome sequence of Ilyobacter polytropus type strain (CuHbu1).</title>
        <authorList>
            <person name="Sikorski J."/>
            <person name="Chertkov O."/>
            <person name="Lapidus A."/>
            <person name="Nolan M."/>
            <person name="Lucas S."/>
            <person name="Del Rio T.G."/>
            <person name="Tice H."/>
            <person name="Cheng J.F."/>
            <person name="Tapia R."/>
            <person name="Han C."/>
            <person name="Goodwin L."/>
            <person name="Pitluck S."/>
            <person name="Liolios K."/>
            <person name="Ivanova N."/>
            <person name="Mavromatis K."/>
            <person name="Mikhailova N."/>
            <person name="Pati A."/>
            <person name="Chen A."/>
            <person name="Palaniappan K."/>
            <person name="Land M."/>
            <person name="Hauser L."/>
            <person name="Chang Y.J."/>
            <person name="Jeffries C.D."/>
            <person name="Brambilla E."/>
            <person name="Yasawong M."/>
            <person name="Rohde M."/>
            <person name="Pukall R."/>
            <person name="Spring S."/>
            <person name="Goker M."/>
            <person name="Woyke T."/>
            <person name="Bristow J."/>
            <person name="Eisen J.A."/>
            <person name="Markowitz V."/>
            <person name="Hugenholtz P."/>
            <person name="Kyrpides N.C."/>
            <person name="Klenk H.P."/>
        </authorList>
    </citation>
    <scope>NUCLEOTIDE SEQUENCE [LARGE SCALE GENOMIC DNA]</scope>
    <source>
        <strain evidence="5">ATCC 51220 / DSM 2926 / LMG 16218 / CuHBu1</strain>
    </source>
</reference>
<keyword evidence="5" id="KW-1185">Reference proteome</keyword>
<evidence type="ECO:0000313" key="4">
    <source>
        <dbReference type="EMBL" id="ADO82976.1"/>
    </source>
</evidence>
<dbReference type="RefSeq" id="WP_013387643.1">
    <property type="nucleotide sequence ID" value="NC_014632.1"/>
</dbReference>
<dbReference type="eggNOG" id="COG0655">
    <property type="taxonomic scope" value="Bacteria"/>
</dbReference>
<gene>
    <name evidence="4" type="ordered locus">Ilyop_1195</name>
</gene>
<evidence type="ECO:0000313" key="5">
    <source>
        <dbReference type="Proteomes" id="UP000006875"/>
    </source>
</evidence>
<dbReference type="GO" id="GO:0016491">
    <property type="term" value="F:oxidoreductase activity"/>
    <property type="evidence" value="ECO:0007669"/>
    <property type="project" value="InterPro"/>
</dbReference>
<evidence type="ECO:0000256" key="1">
    <source>
        <dbReference type="ARBA" id="ARBA00022630"/>
    </source>
</evidence>
<dbReference type="Proteomes" id="UP000006875">
    <property type="component" value="Chromosome"/>
</dbReference>
<dbReference type="SUPFAM" id="SSF52218">
    <property type="entry name" value="Flavoproteins"/>
    <property type="match status" value="1"/>
</dbReference>
<dbReference type="HOGENOM" id="CLU_050993_4_2_0"/>
<feature type="domain" description="NADPH-dependent FMN reductase-like" evidence="3">
    <location>
        <begin position="1"/>
        <end position="109"/>
    </location>
</feature>
<dbReference type="Gene3D" id="3.40.50.360">
    <property type="match status" value="1"/>
</dbReference>
<protein>
    <submittedName>
        <fullName evidence="4">NADPH-dependent FMN reductase</fullName>
    </submittedName>
</protein>
<evidence type="ECO:0000256" key="2">
    <source>
        <dbReference type="ARBA" id="ARBA00022643"/>
    </source>
</evidence>
<accession>E3H8J4</accession>
<dbReference type="EMBL" id="CP002281">
    <property type="protein sequence ID" value="ADO82976.1"/>
    <property type="molecule type" value="Genomic_DNA"/>
</dbReference>
<dbReference type="InterPro" id="IPR005025">
    <property type="entry name" value="FMN_Rdtase-like_dom"/>
</dbReference>
<keyword evidence="2" id="KW-0288">FMN</keyword>
<proteinExistence type="predicted"/>
<dbReference type="InterPro" id="IPR029039">
    <property type="entry name" value="Flavoprotein-like_sf"/>
</dbReference>
<dbReference type="InterPro" id="IPR051796">
    <property type="entry name" value="ISF_SsuE-like"/>
</dbReference>
<sequence length="211" mass="23498">MKILGIVGSKRKNGNTSTLVMSALESAKGDGIETEVIFLGDYSIKGCTGCEGCRDTYKCVINDDMQKIYPLLMESDAIILGSPTYFYNVTADVKVFIDRCYCFEVMSKEDRSVWMGINEVLGGRYASVIAVCEQHSPEDMGYTGEAMAKPLEALGYRVIDIVKVLGLFERGKAKENKTAIKQSQNAGKRLFKTLQLNKDIREKLLDFKLSK</sequence>
<keyword evidence="1" id="KW-0285">Flavoprotein</keyword>
<dbReference type="KEGG" id="ipo:Ilyop_1195"/>
<evidence type="ECO:0000259" key="3">
    <source>
        <dbReference type="Pfam" id="PF03358"/>
    </source>
</evidence>
<dbReference type="PANTHER" id="PTHR43278">
    <property type="entry name" value="NAD(P)H-DEPENDENT FMN-CONTAINING OXIDOREDUCTASE YWQN-RELATED"/>
    <property type="match status" value="1"/>
</dbReference>
<dbReference type="AlphaFoldDB" id="E3H8J4"/>
<dbReference type="OrthoDB" id="9805976at2"/>